<name>A0A7M1AWQ6_9BACT</name>
<evidence type="ECO:0000256" key="2">
    <source>
        <dbReference type="ARBA" id="ARBA00022491"/>
    </source>
</evidence>
<dbReference type="GO" id="GO:0048027">
    <property type="term" value="F:mRNA 5'-UTR binding"/>
    <property type="evidence" value="ECO:0007669"/>
    <property type="project" value="UniProtKB-UniRule"/>
</dbReference>
<keyword evidence="2 5" id="KW-0678">Repressor</keyword>
<keyword evidence="4 5" id="KW-0694">RNA-binding</keyword>
<dbReference type="GO" id="GO:0006402">
    <property type="term" value="P:mRNA catabolic process"/>
    <property type="evidence" value="ECO:0007669"/>
    <property type="project" value="InterPro"/>
</dbReference>
<evidence type="ECO:0000256" key="4">
    <source>
        <dbReference type="ARBA" id="ARBA00022884"/>
    </source>
</evidence>
<dbReference type="InterPro" id="IPR036107">
    <property type="entry name" value="CsrA_sf"/>
</dbReference>
<dbReference type="Gene3D" id="2.60.40.4380">
    <property type="entry name" value="Translational regulator CsrA"/>
    <property type="match status" value="1"/>
</dbReference>
<evidence type="ECO:0000256" key="5">
    <source>
        <dbReference type="HAMAP-Rule" id="MF_00167"/>
    </source>
</evidence>
<dbReference type="InterPro" id="IPR003751">
    <property type="entry name" value="CsrA"/>
</dbReference>
<sequence>MLVLARKVDESIVIGDNIVVKVVAVENGVVKLGIDAPKDVAILRDELAREVALSNKAALHKSDEDELKSLGKLLGK</sequence>
<evidence type="ECO:0000313" key="7">
    <source>
        <dbReference type="Proteomes" id="UP000593910"/>
    </source>
</evidence>
<keyword evidence="7" id="KW-1185">Reference proteome</keyword>
<evidence type="ECO:0000256" key="1">
    <source>
        <dbReference type="ARBA" id="ARBA00022490"/>
    </source>
</evidence>
<dbReference type="Proteomes" id="UP000593910">
    <property type="component" value="Chromosome"/>
</dbReference>
<keyword evidence="3 5" id="KW-0810">Translation regulation</keyword>
<comment type="subcellular location">
    <subcellularLocation>
        <location evidence="5">Cytoplasm</location>
    </subcellularLocation>
</comment>
<dbReference type="Pfam" id="PF02599">
    <property type="entry name" value="CsrA"/>
    <property type="match status" value="1"/>
</dbReference>
<comment type="subunit">
    <text evidence="5">Homodimer; the beta-strands of each monomer intercalate to form a hydrophobic core, while the alpha-helices form wings that extend away from the core.</text>
</comment>
<gene>
    <name evidence="5 6" type="primary">csrA</name>
    <name evidence="6" type="ORF">FJR03_09215</name>
</gene>
<dbReference type="GO" id="GO:0044781">
    <property type="term" value="P:bacterial-type flagellum organization"/>
    <property type="evidence" value="ECO:0007669"/>
    <property type="project" value="UniProtKB-KW"/>
</dbReference>
<keyword evidence="5" id="KW-1005">Bacterial flagellum biogenesis</keyword>
<organism evidence="6 7">
    <name type="scientific">Sulfurimonas marina</name>
    <dbReference type="NCBI Taxonomy" id="2590551"/>
    <lineage>
        <taxon>Bacteria</taxon>
        <taxon>Pseudomonadati</taxon>
        <taxon>Campylobacterota</taxon>
        <taxon>Epsilonproteobacteria</taxon>
        <taxon>Campylobacterales</taxon>
        <taxon>Sulfurimonadaceae</taxon>
        <taxon>Sulfurimonas</taxon>
    </lineage>
</organism>
<dbReference type="NCBIfam" id="TIGR00202">
    <property type="entry name" value="csrA"/>
    <property type="match status" value="1"/>
</dbReference>
<dbReference type="KEGG" id="smax:FJR03_09215"/>
<dbReference type="GO" id="GO:0005829">
    <property type="term" value="C:cytosol"/>
    <property type="evidence" value="ECO:0007669"/>
    <property type="project" value="TreeGrafter"/>
</dbReference>
<dbReference type="EMBL" id="CP041165">
    <property type="protein sequence ID" value="QOP41901.1"/>
    <property type="molecule type" value="Genomic_DNA"/>
</dbReference>
<dbReference type="FunFam" id="2.60.40.4380:FF:000002">
    <property type="entry name" value="Translational regulator CsrA"/>
    <property type="match status" value="1"/>
</dbReference>
<dbReference type="GO" id="GO:1902208">
    <property type="term" value="P:regulation of bacterial-type flagellum assembly"/>
    <property type="evidence" value="ECO:0007669"/>
    <property type="project" value="UniProtKB-UniRule"/>
</dbReference>
<dbReference type="GO" id="GO:0006109">
    <property type="term" value="P:regulation of carbohydrate metabolic process"/>
    <property type="evidence" value="ECO:0007669"/>
    <property type="project" value="InterPro"/>
</dbReference>
<dbReference type="PANTHER" id="PTHR34984">
    <property type="entry name" value="CARBON STORAGE REGULATOR"/>
    <property type="match status" value="1"/>
</dbReference>
<dbReference type="AlphaFoldDB" id="A0A7M1AWQ6"/>
<dbReference type="RefSeq" id="WP_193113222.1">
    <property type="nucleotide sequence ID" value="NZ_CP041165.1"/>
</dbReference>
<dbReference type="PANTHER" id="PTHR34984:SF1">
    <property type="entry name" value="CARBON STORAGE REGULATOR"/>
    <property type="match status" value="1"/>
</dbReference>
<comment type="function">
    <text evidence="5">A translational regulator that binds mRNA to regulate translation initiation and/or mRNA stability. Usually binds in the 5'-UTR at or near the Shine-Dalgarno sequence preventing ribosome-binding, thus repressing translation. Its main target seems to be the major flagellin gene, while its function is anatagonized by FliW.</text>
</comment>
<comment type="similarity">
    <text evidence="5">Belongs to the CsrA/RsmA family.</text>
</comment>
<dbReference type="SUPFAM" id="SSF117130">
    <property type="entry name" value="CsrA-like"/>
    <property type="match status" value="1"/>
</dbReference>
<dbReference type="HAMAP" id="MF_00167">
    <property type="entry name" value="CsrA"/>
    <property type="match status" value="1"/>
</dbReference>
<accession>A0A7M1AWQ6</accession>
<evidence type="ECO:0000256" key="3">
    <source>
        <dbReference type="ARBA" id="ARBA00022845"/>
    </source>
</evidence>
<reference evidence="6 7" key="1">
    <citation type="submission" date="2019-06" db="EMBL/GenBank/DDBJ databases">
        <title>Sulfurimonas gotlandica sp. nov., a chemoautotrophic and psychrotolerant epsilonproteobacterium isolated from a pelagic redoxcline, and an emended description of the genus Sulfurimonas.</title>
        <authorList>
            <person name="Wang S."/>
            <person name="Jiang L."/>
            <person name="Shao Z."/>
        </authorList>
    </citation>
    <scope>NUCLEOTIDE SEQUENCE [LARGE SCALE GENOMIC DNA]</scope>
    <source>
        <strain evidence="6 7">B2</strain>
    </source>
</reference>
<dbReference type="GO" id="GO:0045947">
    <property type="term" value="P:negative regulation of translational initiation"/>
    <property type="evidence" value="ECO:0007669"/>
    <property type="project" value="UniProtKB-UniRule"/>
</dbReference>
<proteinExistence type="inferred from homology"/>
<keyword evidence="1 5" id="KW-0963">Cytoplasm</keyword>
<protein>
    <recommendedName>
        <fullName evidence="5">Translational regulator CsrA</fullName>
    </recommendedName>
</protein>
<evidence type="ECO:0000313" key="6">
    <source>
        <dbReference type="EMBL" id="QOP41901.1"/>
    </source>
</evidence>